<dbReference type="EMBL" id="GBHO01028603">
    <property type="protein sequence ID" value="JAG15001.1"/>
    <property type="molecule type" value="Transcribed_RNA"/>
</dbReference>
<organism evidence="2">
    <name type="scientific">Lygus hesperus</name>
    <name type="common">Western plant bug</name>
    <dbReference type="NCBI Taxonomy" id="30085"/>
    <lineage>
        <taxon>Eukaryota</taxon>
        <taxon>Metazoa</taxon>
        <taxon>Ecdysozoa</taxon>
        <taxon>Arthropoda</taxon>
        <taxon>Hexapoda</taxon>
        <taxon>Insecta</taxon>
        <taxon>Pterygota</taxon>
        <taxon>Neoptera</taxon>
        <taxon>Paraneoptera</taxon>
        <taxon>Hemiptera</taxon>
        <taxon>Heteroptera</taxon>
        <taxon>Panheteroptera</taxon>
        <taxon>Cimicomorpha</taxon>
        <taxon>Miridae</taxon>
        <taxon>Mirini</taxon>
        <taxon>Lygus</taxon>
    </lineage>
</organism>
<proteinExistence type="predicted"/>
<dbReference type="AlphaFoldDB" id="A0A0A9Y5Q8"/>
<evidence type="ECO:0000313" key="4">
    <source>
        <dbReference type="EMBL" id="JAG24879.1"/>
    </source>
</evidence>
<protein>
    <submittedName>
        <fullName evidence="2">DNA alpha-glucosyltransferase</fullName>
    </submittedName>
</protein>
<name>A0A0A9Y5Q8_LYGHE</name>
<evidence type="ECO:0000313" key="2">
    <source>
        <dbReference type="EMBL" id="JAG24870.1"/>
    </source>
</evidence>
<dbReference type="EMBL" id="GBHO01018734">
    <property type="protein sequence ID" value="JAG24870.1"/>
    <property type="molecule type" value="Transcribed_RNA"/>
</dbReference>
<reference evidence="2" key="1">
    <citation type="journal article" date="2014" name="PLoS ONE">
        <title>Transcriptome-Based Identification of ABC Transporters in the Western Tarnished Plant Bug Lygus hesperus.</title>
        <authorList>
            <person name="Hull J.J."/>
            <person name="Chaney K."/>
            <person name="Geib S.M."/>
            <person name="Fabrick J.A."/>
            <person name="Brent C.S."/>
            <person name="Walsh D."/>
            <person name="Lavine L.C."/>
        </authorList>
    </citation>
    <scope>NUCLEOTIDE SEQUENCE</scope>
</reference>
<gene>
    <name evidence="2" type="primary">agt_5</name>
    <name evidence="3" type="synonym">agt_6</name>
    <name evidence="1" type="synonym">agt_7</name>
    <name evidence="4" type="synonym">agt_8</name>
    <name evidence="3" type="ORF">CM83_29610</name>
    <name evidence="2" type="ORF">CM83_29614</name>
    <name evidence="4" type="ORF">CM83_29631</name>
    <name evidence="1" type="ORF">CM83_29664</name>
</gene>
<accession>A0A0A9Y5Q8</accession>
<reference evidence="2" key="2">
    <citation type="submission" date="2014-07" db="EMBL/GenBank/DDBJ databases">
        <authorList>
            <person name="Hull J."/>
        </authorList>
    </citation>
    <scope>NUCLEOTIDE SEQUENCE</scope>
</reference>
<dbReference type="EMBL" id="GBHO01018733">
    <property type="protein sequence ID" value="JAG24871.1"/>
    <property type="molecule type" value="Transcribed_RNA"/>
</dbReference>
<keyword evidence="2" id="KW-0808">Transferase</keyword>
<dbReference type="EMBL" id="GBHO01018725">
    <property type="protein sequence ID" value="JAG24879.1"/>
    <property type="molecule type" value="Transcribed_RNA"/>
</dbReference>
<dbReference type="GO" id="GO:0016740">
    <property type="term" value="F:transferase activity"/>
    <property type="evidence" value="ECO:0007669"/>
    <property type="project" value="UniProtKB-KW"/>
</dbReference>
<sequence length="152" mass="16802">MLEIMERDFRHTVSLVSLDTASAALLDPMGSAQDGSKLHQLQQQSFLDYSTISTKLINTVQVHWGLLPSDLLLRKQAAMLEVHRRGVLQLASDDSDPITLPLPAQYSLLCIERTASASSPIELSSKEVPQDIQFSYQQNQESIVPLPSPSSE</sequence>
<evidence type="ECO:0000313" key="1">
    <source>
        <dbReference type="EMBL" id="JAG15001.1"/>
    </source>
</evidence>
<evidence type="ECO:0000313" key="3">
    <source>
        <dbReference type="EMBL" id="JAG24871.1"/>
    </source>
</evidence>